<dbReference type="RefSeq" id="WP_208678294.1">
    <property type="nucleotide sequence ID" value="NZ_CP034671.2"/>
</dbReference>
<dbReference type="HAMAP" id="MF_00074">
    <property type="entry name" value="16SrRNA_methyltr_G"/>
    <property type="match status" value="1"/>
</dbReference>
<proteinExistence type="inferred from homology"/>
<dbReference type="InterPro" id="IPR003682">
    <property type="entry name" value="rRNA_ssu_MeTfrase_G"/>
</dbReference>
<keyword evidence="2 6" id="KW-0698">rRNA processing</keyword>
<keyword evidence="3 6" id="KW-0489">Methyltransferase</keyword>
<dbReference type="EC" id="2.1.1.-" evidence="6"/>
<feature type="binding site" evidence="6">
    <location>
        <position position="86"/>
    </location>
    <ligand>
        <name>S-adenosyl-L-methionine</name>
        <dbReference type="ChEBI" id="CHEBI:59789"/>
    </ligand>
</feature>
<evidence type="ECO:0000256" key="2">
    <source>
        <dbReference type="ARBA" id="ARBA00022552"/>
    </source>
</evidence>
<protein>
    <recommendedName>
        <fullName evidence="6">Ribosomal RNA small subunit methyltransferase G</fullName>
        <ecNumber evidence="6">2.1.1.-</ecNumber>
    </recommendedName>
    <alternativeName>
        <fullName evidence="6">16S rRNA 7-methylguanosine methyltransferase</fullName>
        <shortName evidence="6">16S rRNA m7G methyltransferase</shortName>
    </alternativeName>
</protein>
<comment type="subcellular location">
    <subcellularLocation>
        <location evidence="6">Cytoplasm</location>
    </subcellularLocation>
</comment>
<evidence type="ECO:0000256" key="6">
    <source>
        <dbReference type="HAMAP-Rule" id="MF_00074"/>
    </source>
</evidence>
<dbReference type="AlphaFoldDB" id="A0AAT9JZE4"/>
<dbReference type="PANTHER" id="PTHR31760">
    <property type="entry name" value="S-ADENOSYL-L-METHIONINE-DEPENDENT METHYLTRANSFERASES SUPERFAMILY PROTEIN"/>
    <property type="match status" value="1"/>
</dbReference>
<dbReference type="GO" id="GO:0070043">
    <property type="term" value="F:rRNA (guanine-N7-)-methyltransferase activity"/>
    <property type="evidence" value="ECO:0007669"/>
    <property type="project" value="UniProtKB-UniRule"/>
</dbReference>
<organism evidence="7">
    <name type="scientific">Synechococcus elongatus PCC 11802</name>
    <dbReference type="NCBI Taxonomy" id="2283154"/>
    <lineage>
        <taxon>Bacteria</taxon>
        <taxon>Bacillati</taxon>
        <taxon>Cyanobacteriota</taxon>
        <taxon>Cyanophyceae</taxon>
        <taxon>Synechococcales</taxon>
        <taxon>Synechococcaceae</taxon>
        <taxon>Synechococcus</taxon>
    </lineage>
</organism>
<accession>A0AAT9JZE4</accession>
<name>A0AAT9JZE4_SYNEL</name>
<gene>
    <name evidence="6 7" type="primary">rsmG</name>
    <name evidence="7" type="ORF">EKO22_11000</name>
</gene>
<evidence type="ECO:0000256" key="5">
    <source>
        <dbReference type="ARBA" id="ARBA00022691"/>
    </source>
</evidence>
<dbReference type="EMBL" id="CP034671">
    <property type="protein sequence ID" value="QFZ92785.2"/>
    <property type="molecule type" value="Genomic_DNA"/>
</dbReference>
<dbReference type="FunFam" id="3.40.50.150:FF:000041">
    <property type="entry name" value="Ribosomal RNA small subunit methyltransferase G"/>
    <property type="match status" value="1"/>
</dbReference>
<feature type="binding site" evidence="6">
    <location>
        <position position="81"/>
    </location>
    <ligand>
        <name>S-adenosyl-L-methionine</name>
        <dbReference type="ChEBI" id="CHEBI:59789"/>
    </ligand>
</feature>
<comment type="function">
    <text evidence="6">Specifically methylates the N7 position of a guanine in 16S rRNA.</text>
</comment>
<dbReference type="PANTHER" id="PTHR31760:SF0">
    <property type="entry name" value="S-ADENOSYL-L-METHIONINE-DEPENDENT METHYLTRANSFERASES SUPERFAMILY PROTEIN"/>
    <property type="match status" value="1"/>
</dbReference>
<keyword evidence="5 6" id="KW-0949">S-adenosyl-L-methionine</keyword>
<dbReference type="InterPro" id="IPR029063">
    <property type="entry name" value="SAM-dependent_MTases_sf"/>
</dbReference>
<comment type="similarity">
    <text evidence="6">Belongs to the methyltransferase superfamily. RNA methyltransferase RsmG family.</text>
</comment>
<dbReference type="SUPFAM" id="SSF53335">
    <property type="entry name" value="S-adenosyl-L-methionine-dependent methyltransferases"/>
    <property type="match status" value="1"/>
</dbReference>
<dbReference type="Gene3D" id="3.40.50.150">
    <property type="entry name" value="Vaccinia Virus protein VP39"/>
    <property type="match status" value="1"/>
</dbReference>
<evidence type="ECO:0000313" key="7">
    <source>
        <dbReference type="EMBL" id="QFZ92785.2"/>
    </source>
</evidence>
<dbReference type="NCBIfam" id="TIGR00138">
    <property type="entry name" value="rsmG_gidB"/>
    <property type="match status" value="1"/>
</dbReference>
<evidence type="ECO:0000256" key="4">
    <source>
        <dbReference type="ARBA" id="ARBA00022679"/>
    </source>
</evidence>
<evidence type="ECO:0000256" key="3">
    <source>
        <dbReference type="ARBA" id="ARBA00022603"/>
    </source>
</evidence>
<feature type="binding site" evidence="6">
    <location>
        <begin position="104"/>
        <end position="106"/>
    </location>
    <ligand>
        <name>S-adenosyl-L-methionine</name>
        <dbReference type="ChEBI" id="CHEBI:59789"/>
    </ligand>
</feature>
<dbReference type="Pfam" id="PF02527">
    <property type="entry name" value="GidB"/>
    <property type="match status" value="1"/>
</dbReference>
<evidence type="ECO:0000256" key="1">
    <source>
        <dbReference type="ARBA" id="ARBA00022490"/>
    </source>
</evidence>
<sequence>MTSGFLLDVRTWAETLGWQPSAQQQQQFEALYHGIVAGNQRLNLTRITDPAEFTEKHLWDSLYGLRPLLTDNWSGEIIDIGTGGGFPGLPAAIALPQSQVTLLDSTRKKIQFLQTLAQDLGLANVTAQVGRAEEWGRDRRTRARYDWATIRAVGSATVCAEYCLPLLKIGGKAVLYRGQWTEEEAIALDRAVAILGGKVVEVAATFLPESGAERHCITLQKTAQTPAAYPRMVGLPSQKPLG</sequence>
<dbReference type="GO" id="GO:0005829">
    <property type="term" value="C:cytosol"/>
    <property type="evidence" value="ECO:0007669"/>
    <property type="project" value="TreeGrafter"/>
</dbReference>
<feature type="binding site" evidence="6">
    <location>
        <begin position="132"/>
        <end position="133"/>
    </location>
    <ligand>
        <name>S-adenosyl-L-methionine</name>
        <dbReference type="ChEBI" id="CHEBI:59789"/>
    </ligand>
</feature>
<dbReference type="PIRSF" id="PIRSF003078">
    <property type="entry name" value="GidB"/>
    <property type="match status" value="1"/>
</dbReference>
<feature type="binding site" evidence="6">
    <location>
        <position position="151"/>
    </location>
    <ligand>
        <name>S-adenosyl-L-methionine</name>
        <dbReference type="ChEBI" id="CHEBI:59789"/>
    </ligand>
</feature>
<keyword evidence="1 6" id="KW-0963">Cytoplasm</keyword>
<reference evidence="7" key="1">
    <citation type="submission" date="2024-01" db="EMBL/GenBank/DDBJ databases">
        <title>Synechococcus elongatus PCC 11802, a close yet different native of Synechococcus elongatus PCC 11801.</title>
        <authorList>
            <person name="Jaiswal D."/>
            <person name="Sengupta A."/>
            <person name="Sengupta S."/>
            <person name="Pakrasi H.B."/>
            <person name="Wangikar P."/>
        </authorList>
    </citation>
    <scope>NUCLEOTIDE SEQUENCE</scope>
    <source>
        <strain evidence="7">PCC 11802</strain>
    </source>
</reference>
<keyword evidence="4 6" id="KW-0808">Transferase</keyword>